<dbReference type="InterPro" id="IPR001646">
    <property type="entry name" value="5peptide_repeat"/>
</dbReference>
<dbReference type="AlphaFoldDB" id="A0A4R5XZN5"/>
<evidence type="ECO:0000313" key="1">
    <source>
        <dbReference type="EMBL" id="QYA42172.1"/>
    </source>
</evidence>
<reference evidence="1 2" key="1">
    <citation type="submission" date="2021-07" db="EMBL/GenBank/DDBJ databases">
        <title>Prevalence and characterization of methicillin-resistant Macrococcus spp. in food producing animals and meat in Switzerland in 2019.</title>
        <authorList>
            <person name="Keller J.E."/>
            <person name="Schwendener S."/>
            <person name="Neuenschwander J."/>
            <person name="Overesch G."/>
            <person name="Perreten V."/>
        </authorList>
    </citation>
    <scope>NUCLEOTIDE SEQUENCE [LARGE SCALE GENOMIC DNA]</scope>
    <source>
        <strain evidence="1 2">19Msa0936</strain>
    </source>
</reference>
<proteinExistence type="predicted"/>
<dbReference type="EMBL" id="CP079981">
    <property type="protein sequence ID" value="QYA42172.1"/>
    <property type="molecule type" value="Genomic_DNA"/>
</dbReference>
<name>A0A4R5XZN5_9STAP</name>
<keyword evidence="2" id="KW-1185">Reference proteome</keyword>
<sequence length="205" mass="23517">MKIKSPQHKTIESIHDKTITLTRDDYGMHYSNCTILFDSDLREIDDIIFIKCTFTSDIYNIHLTDVTIDSCMMQNMTFEDVSFRRVYIKDTLMTGFTLNNVHLKDVHFYQTKMNLFNIADSIFDHVHFDTIDGHDGYLYHIETKKWAITQSQLNGLSIVETSLNTIDLSESDIDGISVQANDLKGCSVNSIQSTALIQLFGIKVK</sequence>
<dbReference type="SUPFAM" id="SSF141571">
    <property type="entry name" value="Pentapeptide repeat-like"/>
    <property type="match status" value="1"/>
</dbReference>
<dbReference type="Gene3D" id="2.160.20.80">
    <property type="entry name" value="E3 ubiquitin-protein ligase SopA"/>
    <property type="match status" value="1"/>
</dbReference>
<dbReference type="Proteomes" id="UP000826802">
    <property type="component" value="Chromosome"/>
</dbReference>
<gene>
    <name evidence="1" type="ORF">KYI11_11350</name>
</gene>
<accession>A0A4R5XZN5</accession>
<dbReference type="Pfam" id="PF13599">
    <property type="entry name" value="Pentapeptide_4"/>
    <property type="match status" value="1"/>
</dbReference>
<protein>
    <submittedName>
        <fullName evidence="1">Pentapeptide repeat-containing protein</fullName>
    </submittedName>
</protein>
<dbReference type="RefSeq" id="WP_133354141.1">
    <property type="nucleotide sequence ID" value="NZ_CP054482.1"/>
</dbReference>
<organism evidence="1 2">
    <name type="scientific">Macrococcoides bohemicum</name>
    <dbReference type="NCBI Taxonomy" id="1903056"/>
    <lineage>
        <taxon>Bacteria</taxon>
        <taxon>Bacillati</taxon>
        <taxon>Bacillota</taxon>
        <taxon>Bacilli</taxon>
        <taxon>Bacillales</taxon>
        <taxon>Staphylococcaceae</taxon>
        <taxon>Macrococcoides</taxon>
    </lineage>
</organism>
<dbReference type="GeneID" id="99098499"/>
<evidence type="ECO:0000313" key="2">
    <source>
        <dbReference type="Proteomes" id="UP000826802"/>
    </source>
</evidence>